<dbReference type="OrthoDB" id="9149244at2"/>
<comment type="caution">
    <text evidence="2">The sequence shown here is derived from an EMBL/GenBank/DDBJ whole genome shotgun (WGS) entry which is preliminary data.</text>
</comment>
<evidence type="ECO:0000256" key="1">
    <source>
        <dbReference type="SAM" id="Phobius"/>
    </source>
</evidence>
<organism evidence="2 3">
    <name type="scientific">Variovorax guangxiensis</name>
    <dbReference type="NCBI Taxonomy" id="1775474"/>
    <lineage>
        <taxon>Bacteria</taxon>
        <taxon>Pseudomonadati</taxon>
        <taxon>Pseudomonadota</taxon>
        <taxon>Betaproteobacteria</taxon>
        <taxon>Burkholderiales</taxon>
        <taxon>Comamonadaceae</taxon>
        <taxon>Variovorax</taxon>
    </lineage>
</organism>
<evidence type="ECO:0000313" key="3">
    <source>
        <dbReference type="Proteomes" id="UP000319212"/>
    </source>
</evidence>
<feature type="transmembrane region" description="Helical" evidence="1">
    <location>
        <begin position="100"/>
        <end position="119"/>
    </location>
</feature>
<feature type="transmembrane region" description="Helical" evidence="1">
    <location>
        <begin position="45"/>
        <end position="64"/>
    </location>
</feature>
<proteinExistence type="predicted"/>
<keyword evidence="1" id="KW-0472">Membrane</keyword>
<dbReference type="AlphaFoldDB" id="A0A502DKK8"/>
<keyword evidence="1" id="KW-1133">Transmembrane helix</keyword>
<reference evidence="2 3" key="1">
    <citation type="journal article" date="2019" name="Environ. Microbiol.">
        <title>Species interactions and distinct microbial communities in high Arctic permafrost affected cryosols are associated with the CH4 and CO2 gas fluxes.</title>
        <authorList>
            <person name="Altshuler I."/>
            <person name="Hamel J."/>
            <person name="Turney S."/>
            <person name="Magnuson E."/>
            <person name="Levesque R."/>
            <person name="Greer C."/>
            <person name="Whyte L.G."/>
        </authorList>
    </citation>
    <scope>NUCLEOTIDE SEQUENCE [LARGE SCALE GENOMIC DNA]</scope>
    <source>
        <strain evidence="2 3">S06.C</strain>
    </source>
</reference>
<accession>A0A502DKK8</accession>
<gene>
    <name evidence="2" type="ORF">EAH82_17275</name>
</gene>
<name>A0A502DKK8_9BURK</name>
<dbReference type="EMBL" id="RCZI01000005">
    <property type="protein sequence ID" value="TPG25302.1"/>
    <property type="molecule type" value="Genomic_DNA"/>
</dbReference>
<dbReference type="RefSeq" id="WP_140843867.1">
    <property type="nucleotide sequence ID" value="NZ_RCZI01000005.1"/>
</dbReference>
<dbReference type="Proteomes" id="UP000319212">
    <property type="component" value="Unassembled WGS sequence"/>
</dbReference>
<protein>
    <submittedName>
        <fullName evidence="2">Uncharacterized protein</fullName>
    </submittedName>
</protein>
<keyword evidence="1" id="KW-0812">Transmembrane</keyword>
<sequence length="261" mass="28687">MNVALPALVIFLLVLPGFVFRSRFKRAERTALDYAPFGRVVAEAVLWACLLHGLWLFGAWLFLGEILRFDLLLGLLSSSPLTQTAAVASVGALAGPVARYFGTLLAASVVAPTLLRALITWRRLDRLGHWLAPVARFHDAPWYYLLTGADFEQEELPDLIKVAAVVDVAGQPVLYQGFLEDFYFTPDGALDRLVLQGVGRRPLSGDKSLDAAPGDPAAEERFYPVEGDYFVLRYAEAITLNIQYLRLEEEAEPSAPPSPAA</sequence>
<evidence type="ECO:0000313" key="2">
    <source>
        <dbReference type="EMBL" id="TPG25302.1"/>
    </source>
</evidence>